<comment type="caution">
    <text evidence="2">The sequence shown here is derived from an EMBL/GenBank/DDBJ whole genome shotgun (WGS) entry which is preliminary data.</text>
</comment>
<sequence>AQRGRGPRPCVGDGRGRRGRRLEAARPRRRGRRRGAAESQAVRSGVPPAAGGAYDAGLQLDLPRARARGADIPGLRQRRPRHGNPRAVGLRPTRALRGRVIAGGPEDIRVPRFRWARGAALHPLHRGGARVEGAATRGPGQDCIR</sequence>
<reference evidence="2" key="1">
    <citation type="submission" date="2023-10" db="EMBL/GenBank/DDBJ databases">
        <authorList>
            <person name="Chen Y."/>
            <person name="Shah S."/>
            <person name="Dougan E. K."/>
            <person name="Thang M."/>
            <person name="Chan C."/>
        </authorList>
    </citation>
    <scope>NUCLEOTIDE SEQUENCE [LARGE SCALE GENOMIC DNA]</scope>
</reference>
<feature type="region of interest" description="Disordered" evidence="1">
    <location>
        <begin position="1"/>
        <end position="55"/>
    </location>
</feature>
<gene>
    <name evidence="2" type="ORF">PCOR1329_LOCUS42770</name>
</gene>
<proteinExistence type="predicted"/>
<feature type="non-terminal residue" evidence="2">
    <location>
        <position position="1"/>
    </location>
</feature>
<feature type="region of interest" description="Disordered" evidence="1">
    <location>
        <begin position="69"/>
        <end position="92"/>
    </location>
</feature>
<feature type="region of interest" description="Disordered" evidence="1">
    <location>
        <begin position="126"/>
        <end position="145"/>
    </location>
</feature>
<name>A0ABN9TVS3_9DINO</name>
<evidence type="ECO:0000313" key="2">
    <source>
        <dbReference type="EMBL" id="CAK0850348.1"/>
    </source>
</evidence>
<accession>A0ABN9TVS3</accession>
<dbReference type="EMBL" id="CAUYUJ010015138">
    <property type="protein sequence ID" value="CAK0850348.1"/>
    <property type="molecule type" value="Genomic_DNA"/>
</dbReference>
<organism evidence="2 3">
    <name type="scientific">Prorocentrum cordatum</name>
    <dbReference type="NCBI Taxonomy" id="2364126"/>
    <lineage>
        <taxon>Eukaryota</taxon>
        <taxon>Sar</taxon>
        <taxon>Alveolata</taxon>
        <taxon>Dinophyceae</taxon>
        <taxon>Prorocentrales</taxon>
        <taxon>Prorocentraceae</taxon>
        <taxon>Prorocentrum</taxon>
    </lineage>
</organism>
<dbReference type="Proteomes" id="UP001189429">
    <property type="component" value="Unassembled WGS sequence"/>
</dbReference>
<keyword evidence="3" id="KW-1185">Reference proteome</keyword>
<evidence type="ECO:0000313" key="3">
    <source>
        <dbReference type="Proteomes" id="UP001189429"/>
    </source>
</evidence>
<feature type="compositionally biased region" description="Low complexity" evidence="1">
    <location>
        <begin position="1"/>
        <end position="12"/>
    </location>
</feature>
<protein>
    <submittedName>
        <fullName evidence="2">Uncharacterized protein</fullName>
    </submittedName>
</protein>
<evidence type="ECO:0000256" key="1">
    <source>
        <dbReference type="SAM" id="MobiDB-lite"/>
    </source>
</evidence>
<feature type="non-terminal residue" evidence="2">
    <location>
        <position position="145"/>
    </location>
</feature>